<evidence type="ECO:0000256" key="15">
    <source>
        <dbReference type="ARBA" id="ARBA00023198"/>
    </source>
</evidence>
<dbReference type="InterPro" id="IPR001315">
    <property type="entry name" value="CARD"/>
</dbReference>
<dbReference type="SUPFAM" id="SSF47986">
    <property type="entry name" value="DEATH domain"/>
    <property type="match status" value="1"/>
</dbReference>
<dbReference type="InterPro" id="IPR007111">
    <property type="entry name" value="NACHT_NTPase"/>
</dbReference>
<dbReference type="Pfam" id="PF05729">
    <property type="entry name" value="NACHT"/>
    <property type="match status" value="1"/>
</dbReference>
<dbReference type="Pfam" id="PF17776">
    <property type="entry name" value="NLRC4_HD2"/>
    <property type="match status" value="1"/>
</dbReference>
<dbReference type="GeneTree" id="ENSGT01070000253760"/>
<keyword evidence="15" id="KW-0395">Inflammatory response</keyword>
<dbReference type="FunFam" id="3.40.50.300:FF:000210">
    <property type="entry name" value="Si:dkey-16p6.1"/>
    <property type="match status" value="1"/>
</dbReference>
<evidence type="ECO:0000256" key="14">
    <source>
        <dbReference type="ARBA" id="ARBA00023139"/>
    </source>
</evidence>
<keyword evidence="11" id="KW-0832">Ubl conjugation</keyword>
<dbReference type="InterPro" id="IPR027417">
    <property type="entry name" value="P-loop_NTPase"/>
</dbReference>
<feature type="domain" description="NACHT" evidence="20">
    <location>
        <begin position="516"/>
        <end position="651"/>
    </location>
</feature>
<dbReference type="InterPro" id="IPR051261">
    <property type="entry name" value="NLR"/>
</dbReference>
<evidence type="ECO:0000256" key="12">
    <source>
        <dbReference type="ARBA" id="ARBA00022859"/>
    </source>
</evidence>
<feature type="region of interest" description="Disordered" evidence="18">
    <location>
        <begin position="119"/>
        <end position="306"/>
    </location>
</feature>
<dbReference type="Ensembl" id="ENSHHUT00000069925.1">
    <property type="protein sequence ID" value="ENSHHUP00000067652.1"/>
    <property type="gene ID" value="ENSHHUG00000039878.1"/>
</dbReference>
<keyword evidence="7" id="KW-0433">Leucine-rich repeat</keyword>
<dbReference type="Pfam" id="PF00619">
    <property type="entry name" value="CARD"/>
    <property type="match status" value="1"/>
</dbReference>
<dbReference type="PROSITE" id="PS50209">
    <property type="entry name" value="CARD"/>
    <property type="match status" value="1"/>
</dbReference>
<evidence type="ECO:0000256" key="13">
    <source>
        <dbReference type="ARBA" id="ARBA00023136"/>
    </source>
</evidence>
<dbReference type="Gene3D" id="1.10.533.10">
    <property type="entry name" value="Death Domain, Fas"/>
    <property type="match status" value="1"/>
</dbReference>
<keyword evidence="8" id="KW-0677">Repeat</keyword>
<keyword evidence="4" id="KW-1003">Cell membrane</keyword>
<dbReference type="InterPro" id="IPR029495">
    <property type="entry name" value="NACHT-assoc"/>
</dbReference>
<dbReference type="GO" id="GO:0016323">
    <property type="term" value="C:basolateral plasma membrane"/>
    <property type="evidence" value="ECO:0007669"/>
    <property type="project" value="UniProtKB-SubCell"/>
</dbReference>
<dbReference type="Pfam" id="PF14484">
    <property type="entry name" value="FISNA"/>
    <property type="match status" value="1"/>
</dbReference>
<dbReference type="SUPFAM" id="SSF52047">
    <property type="entry name" value="RNI-like"/>
    <property type="match status" value="1"/>
</dbReference>
<evidence type="ECO:0000256" key="4">
    <source>
        <dbReference type="ARBA" id="ARBA00022475"/>
    </source>
</evidence>
<sequence length="1164" mass="132417">MPYENTTQRVGHSSRASPKAREEQFPDTKEKNGQLFCNTCNCVLDHTKKQSIDKHLTSVRHLAKKKAKDEGKELANDIQPEYPNTFWSEDVLRCKTCKRALDHTWKPSVSRHLTACKRKAEHDDDWKPPNKNTSSHLQGHEKHPVLDTDEDAEPMETTQESSNPHPVLDTDEDAEPMETTQESSNPTTSHHCLETVRGSGDHVQEALGENRAAPLSDPTPPSLLNPTLPPPKPSFLQPSTQLPSTSSQSICPFPKASRSSVTERPTRSLDLSETEKRREVDYDGKAIAEGRRDEHGNVNSEATSFDKRPLHSLDSIETEKRCDKTDAKFVDGNRAELIQRVTSVMYIADKLLQGGMIHDEIHSNISAAKTRQEQMRELYKTFNSIKVKSAFYRILQKKETYLVQELECLPQAQQTSLTYQGHAADDVSIAIKKHKAVLREKYKLVSEGIGKERDPEVFNNIYTELYITTGESERLNSEHEVSHLEDTSQLKADKINCNDIFKPLLGIEKGKERPIRTVLTKGIAGIGKTFSVQKFILDWAEGKANKDIDFIFVLPFRELNLIGRPYSVHSLLSSFHPGLKELDAPLYERPTYTVMIIFDGLDESRFPLDFENNETLFKITDKQSVSVLLTNIIKRNLFPEALLWITSRPAAANQIPSEYIDQVTVVRGFNDKQKEEYFKKNVKDEKLARRIISHVTMSRSLHIMCQIPIFCWIAAMILGKMLSKKVSGVPKTLTAMYTHFLVTLTDFKDQTNHTNPQNVLKQNRSLILKLGLLAFNHLGEAQMFYEKDLSECGITDEEREGSLFSAMFTEIIKREDVIYRKPVYYFVHLTIQEFFASLFVFHCFISNEMNDLKSFINVKFRGRPKVHTFLERVVNKASKSENGHLDLLVRFLHGFLLESNQQLLEGLLTLSMNAEEISESVEEIRKYLKYMPTQDISPERCINLFHCLIEMGDKSLNKDIQAYLSHKDKKSSVKLTADHCSSLAFVLLKSGEELDVFDLKKYKASWEKRRRLVPAVRCCRKALLADCRLTNEACEIVADALRSANSPLRELDLSQNDLQDSGVKLLSAGLGDPHCELEILRLSFCRVTEVGSAFLASALKSNPSHLRELDLSFNHPGDSGLQLLSARLKDARCKLQKLKLVQYANQFFGGLYSILFEPQTVCLF</sequence>
<feature type="compositionally biased region" description="Basic and acidic residues" evidence="18">
    <location>
        <begin position="273"/>
        <end position="296"/>
    </location>
</feature>
<feature type="domain" description="CARD" evidence="19">
    <location>
        <begin position="322"/>
        <end position="389"/>
    </location>
</feature>
<dbReference type="Gene3D" id="3.80.10.10">
    <property type="entry name" value="Ribonuclease Inhibitor"/>
    <property type="match status" value="1"/>
</dbReference>
<keyword evidence="10" id="KW-0067">ATP-binding</keyword>
<keyword evidence="9" id="KW-0547">Nucleotide-binding</keyword>
<dbReference type="InterPro" id="IPR041075">
    <property type="entry name" value="NOD1/2_WH"/>
</dbReference>
<dbReference type="GO" id="GO:0042981">
    <property type="term" value="P:regulation of apoptotic process"/>
    <property type="evidence" value="ECO:0007669"/>
    <property type="project" value="InterPro"/>
</dbReference>
<feature type="compositionally biased region" description="Basic and acidic residues" evidence="18">
    <location>
        <begin position="119"/>
        <end position="128"/>
    </location>
</feature>
<dbReference type="InterPro" id="IPR033516">
    <property type="entry name" value="CARD8/ASC/NALP1_CARD"/>
</dbReference>
<dbReference type="PANTHER" id="PTHR24106">
    <property type="entry name" value="NACHT, LRR AND CARD DOMAINS-CONTAINING"/>
    <property type="match status" value="1"/>
</dbReference>
<dbReference type="InterPro" id="IPR041267">
    <property type="entry name" value="NLRP_HD2"/>
</dbReference>
<dbReference type="InterPro" id="IPR011029">
    <property type="entry name" value="DEATH-like_dom_sf"/>
</dbReference>
<feature type="compositionally biased region" description="Basic and acidic residues" evidence="18">
    <location>
        <begin position="19"/>
        <end position="29"/>
    </location>
</feature>
<keyword evidence="6" id="KW-0399">Innate immunity</keyword>
<dbReference type="SMART" id="SM00368">
    <property type="entry name" value="LRR_RI"/>
    <property type="match status" value="3"/>
</dbReference>
<name>A0A4W5PVP1_9TELE</name>
<keyword evidence="12" id="KW-0391">Immunity</keyword>
<dbReference type="SMART" id="SM01288">
    <property type="entry name" value="FISNA"/>
    <property type="match status" value="1"/>
</dbReference>
<comment type="similarity">
    <text evidence="17">Belongs to the NOD1-NOD2 family.</text>
</comment>
<evidence type="ECO:0000256" key="6">
    <source>
        <dbReference type="ARBA" id="ARBA00022588"/>
    </source>
</evidence>
<evidence type="ECO:0000256" key="2">
    <source>
        <dbReference type="ARBA" id="ARBA00004193"/>
    </source>
</evidence>
<dbReference type="GO" id="GO:0005829">
    <property type="term" value="C:cytosol"/>
    <property type="evidence" value="ECO:0007669"/>
    <property type="project" value="UniProtKB-SubCell"/>
</dbReference>
<evidence type="ECO:0000256" key="18">
    <source>
        <dbReference type="SAM" id="MobiDB-lite"/>
    </source>
</evidence>
<keyword evidence="5" id="KW-0963">Cytoplasm</keyword>
<evidence type="ECO:0000256" key="8">
    <source>
        <dbReference type="ARBA" id="ARBA00022737"/>
    </source>
</evidence>
<keyword evidence="14" id="KW-0564">Palmitate</keyword>
<evidence type="ECO:0000256" key="1">
    <source>
        <dbReference type="ARBA" id="ARBA00004187"/>
    </source>
</evidence>
<evidence type="ECO:0000259" key="19">
    <source>
        <dbReference type="PROSITE" id="PS50209"/>
    </source>
</evidence>
<dbReference type="Pfam" id="PF13516">
    <property type="entry name" value="LRR_6"/>
    <property type="match status" value="2"/>
</dbReference>
<dbReference type="STRING" id="62062.ENSHHUP00000067652"/>
<evidence type="ECO:0000256" key="16">
    <source>
        <dbReference type="ARBA" id="ARBA00023288"/>
    </source>
</evidence>
<evidence type="ECO:0000313" key="21">
    <source>
        <dbReference type="Ensembl" id="ENSHHUP00000067652.1"/>
    </source>
</evidence>
<feature type="compositionally biased region" description="Pro residues" evidence="18">
    <location>
        <begin position="217"/>
        <end position="233"/>
    </location>
</feature>
<feature type="compositionally biased region" description="Polar residues" evidence="18">
    <location>
        <begin position="178"/>
        <end position="190"/>
    </location>
</feature>
<feature type="compositionally biased region" description="Polar residues" evidence="18">
    <location>
        <begin position="1"/>
        <end position="16"/>
    </location>
</feature>
<feature type="region of interest" description="Disordered" evidence="18">
    <location>
        <begin position="1"/>
        <end position="29"/>
    </location>
</feature>
<evidence type="ECO:0000256" key="10">
    <source>
        <dbReference type="ARBA" id="ARBA00022840"/>
    </source>
</evidence>
<keyword evidence="13" id="KW-0472">Membrane</keyword>
<dbReference type="GO" id="GO:0006954">
    <property type="term" value="P:inflammatory response"/>
    <property type="evidence" value="ECO:0007669"/>
    <property type="project" value="UniProtKB-KW"/>
</dbReference>
<feature type="compositionally biased region" description="Low complexity" evidence="18">
    <location>
        <begin position="234"/>
        <end position="249"/>
    </location>
</feature>
<evidence type="ECO:0000256" key="9">
    <source>
        <dbReference type="ARBA" id="ARBA00022741"/>
    </source>
</evidence>
<evidence type="ECO:0000256" key="5">
    <source>
        <dbReference type="ARBA" id="ARBA00022490"/>
    </source>
</evidence>
<protein>
    <recommendedName>
        <fullName evidence="23">NACHT domain-containing protein</fullName>
    </recommendedName>
</protein>
<organism evidence="21 22">
    <name type="scientific">Hucho hucho</name>
    <name type="common">huchen</name>
    <dbReference type="NCBI Taxonomy" id="62062"/>
    <lineage>
        <taxon>Eukaryota</taxon>
        <taxon>Metazoa</taxon>
        <taxon>Chordata</taxon>
        <taxon>Craniata</taxon>
        <taxon>Vertebrata</taxon>
        <taxon>Euteleostomi</taxon>
        <taxon>Actinopterygii</taxon>
        <taxon>Neopterygii</taxon>
        <taxon>Teleostei</taxon>
        <taxon>Protacanthopterygii</taxon>
        <taxon>Salmoniformes</taxon>
        <taxon>Salmonidae</taxon>
        <taxon>Salmoninae</taxon>
        <taxon>Hucho</taxon>
    </lineage>
</organism>
<evidence type="ECO:0000259" key="20">
    <source>
        <dbReference type="PROSITE" id="PS50837"/>
    </source>
</evidence>
<dbReference type="Gene3D" id="3.40.50.300">
    <property type="entry name" value="P-loop containing nucleotide triphosphate hydrolases"/>
    <property type="match status" value="1"/>
</dbReference>
<evidence type="ECO:0000313" key="22">
    <source>
        <dbReference type="Proteomes" id="UP000314982"/>
    </source>
</evidence>
<dbReference type="GO" id="GO:0045087">
    <property type="term" value="P:innate immune response"/>
    <property type="evidence" value="ECO:0007669"/>
    <property type="project" value="UniProtKB-KW"/>
</dbReference>
<dbReference type="InterPro" id="IPR001611">
    <property type="entry name" value="Leu-rich_rpt"/>
</dbReference>
<reference evidence="21" key="2">
    <citation type="submission" date="2025-05" db="UniProtKB">
        <authorList>
            <consortium name="Ensembl"/>
        </authorList>
    </citation>
    <scope>IDENTIFICATION</scope>
</reference>
<reference evidence="22" key="1">
    <citation type="submission" date="2018-06" db="EMBL/GenBank/DDBJ databases">
        <title>Genome assembly of Danube salmon.</title>
        <authorList>
            <person name="Macqueen D.J."/>
            <person name="Gundappa M.K."/>
        </authorList>
    </citation>
    <scope>NUCLEOTIDE SEQUENCE [LARGE SCALE GENOMIC DNA]</scope>
</reference>
<dbReference type="AlphaFoldDB" id="A0A4W5PVP1"/>
<evidence type="ECO:0008006" key="23">
    <source>
        <dbReference type="Google" id="ProtNLM"/>
    </source>
</evidence>
<evidence type="ECO:0000256" key="7">
    <source>
        <dbReference type="ARBA" id="ARBA00022614"/>
    </source>
</evidence>
<dbReference type="Pfam" id="PF17779">
    <property type="entry name" value="WHD_NOD2"/>
    <property type="match status" value="1"/>
</dbReference>
<dbReference type="Proteomes" id="UP000314982">
    <property type="component" value="Unassembled WGS sequence"/>
</dbReference>
<comment type="subcellular location">
    <subcellularLocation>
        <location evidence="1">Basolateral cell membrane</location>
    </subcellularLocation>
    <subcellularLocation>
        <location evidence="2">Cell membrane</location>
        <topology evidence="2">Lipid-anchor</topology>
    </subcellularLocation>
    <subcellularLocation>
        <location evidence="3">Cytoplasm</location>
        <location evidence="3">Cytosol</location>
    </subcellularLocation>
</comment>
<keyword evidence="16" id="KW-0449">Lipoprotein</keyword>
<dbReference type="InterPro" id="IPR032675">
    <property type="entry name" value="LRR_dom_sf"/>
</dbReference>
<evidence type="ECO:0000256" key="17">
    <source>
        <dbReference type="ARBA" id="ARBA00038296"/>
    </source>
</evidence>
<accession>A0A4W5PVP1</accession>
<dbReference type="PROSITE" id="PS50837">
    <property type="entry name" value="NACHT"/>
    <property type="match status" value="1"/>
</dbReference>
<proteinExistence type="inferred from homology"/>
<evidence type="ECO:0000256" key="3">
    <source>
        <dbReference type="ARBA" id="ARBA00004514"/>
    </source>
</evidence>
<keyword evidence="22" id="KW-1185">Reference proteome</keyword>
<dbReference type="CDD" id="cd08330">
    <property type="entry name" value="CARD_ASC_NALP1"/>
    <property type="match status" value="1"/>
</dbReference>
<dbReference type="Ensembl" id="ENSHHUT00000069914.1">
    <property type="protein sequence ID" value="ENSHHUP00000067637.1"/>
    <property type="gene ID" value="ENSHHUG00000039878.1"/>
</dbReference>
<feature type="compositionally biased region" description="Basic and acidic residues" evidence="18">
    <location>
        <begin position="191"/>
        <end position="204"/>
    </location>
</feature>
<evidence type="ECO:0000256" key="11">
    <source>
        <dbReference type="ARBA" id="ARBA00022843"/>
    </source>
</evidence>
<dbReference type="GO" id="GO:0005524">
    <property type="term" value="F:ATP binding"/>
    <property type="evidence" value="ECO:0007669"/>
    <property type="project" value="UniProtKB-KW"/>
</dbReference>